<feature type="domain" description="PBP" evidence="10">
    <location>
        <begin position="21"/>
        <end position="198"/>
    </location>
</feature>
<comment type="subcellular location">
    <subcellularLocation>
        <location evidence="2">Cell membrane</location>
        <topology evidence="2">Lipid-anchor</topology>
    </subcellularLocation>
</comment>
<dbReference type="EMBL" id="LR778114">
    <property type="protein sequence ID" value="CAB1129726.1"/>
    <property type="molecule type" value="Genomic_DNA"/>
</dbReference>
<feature type="compositionally biased region" description="Gly residues" evidence="9">
    <location>
        <begin position="350"/>
        <end position="368"/>
    </location>
</feature>
<evidence type="ECO:0000256" key="5">
    <source>
        <dbReference type="ARBA" id="ARBA00022592"/>
    </source>
</evidence>
<dbReference type="InterPro" id="IPR050811">
    <property type="entry name" value="Phosphate_ABC_transporter"/>
</dbReference>
<dbReference type="InterPro" id="IPR024370">
    <property type="entry name" value="PBP_domain"/>
</dbReference>
<organism evidence="11 12">
    <name type="scientific">Candidatus Hydrogenisulfobacillus filiaventi</name>
    <dbReference type="NCBI Taxonomy" id="2707344"/>
    <lineage>
        <taxon>Bacteria</taxon>
        <taxon>Bacillati</taxon>
        <taxon>Bacillota</taxon>
        <taxon>Clostridia</taxon>
        <taxon>Eubacteriales</taxon>
        <taxon>Clostridiales Family XVII. Incertae Sedis</taxon>
        <taxon>Candidatus Hydrogenisulfobacillus</taxon>
    </lineage>
</organism>
<evidence type="ECO:0000256" key="3">
    <source>
        <dbReference type="ARBA" id="ARBA00008725"/>
    </source>
</evidence>
<feature type="region of interest" description="Disordered" evidence="9">
    <location>
        <begin position="256"/>
        <end position="387"/>
    </location>
</feature>
<keyword evidence="7" id="KW-0564">Palmitate</keyword>
<dbReference type="SUPFAM" id="SSF53850">
    <property type="entry name" value="Periplasmic binding protein-like II"/>
    <property type="match status" value="1"/>
</dbReference>
<feature type="region of interest" description="Disordered" evidence="9">
    <location>
        <begin position="463"/>
        <end position="574"/>
    </location>
</feature>
<keyword evidence="12" id="KW-1185">Reference proteome</keyword>
<evidence type="ECO:0000256" key="7">
    <source>
        <dbReference type="ARBA" id="ARBA00023139"/>
    </source>
</evidence>
<dbReference type="KEGG" id="hfv:R50_2229"/>
<dbReference type="PANTHER" id="PTHR30570">
    <property type="entry name" value="PERIPLASMIC PHOSPHATE BINDING COMPONENT OF PHOSPHATE ABC TRANSPORTER"/>
    <property type="match status" value="1"/>
</dbReference>
<evidence type="ECO:0000256" key="4">
    <source>
        <dbReference type="ARBA" id="ARBA00011529"/>
    </source>
</evidence>
<dbReference type="Gene3D" id="3.40.190.10">
    <property type="entry name" value="Periplasmic binding protein-like II"/>
    <property type="match status" value="2"/>
</dbReference>
<feature type="compositionally biased region" description="Gly residues" evidence="9">
    <location>
        <begin position="473"/>
        <end position="500"/>
    </location>
</feature>
<dbReference type="Proteomes" id="UP000503399">
    <property type="component" value="Chromosome"/>
</dbReference>
<keyword evidence="8" id="KW-0449">Lipoprotein</keyword>
<evidence type="ECO:0000313" key="11">
    <source>
        <dbReference type="EMBL" id="CAB1129726.1"/>
    </source>
</evidence>
<keyword evidence="5" id="KW-0813">Transport</keyword>
<dbReference type="PANTHER" id="PTHR30570:SF1">
    <property type="entry name" value="PHOSPHATE-BINDING PROTEIN PSTS"/>
    <property type="match status" value="1"/>
</dbReference>
<reference evidence="11 12" key="1">
    <citation type="submission" date="2020-02" db="EMBL/GenBank/DDBJ databases">
        <authorList>
            <person name="Hogendoorn C."/>
        </authorList>
    </citation>
    <scope>NUCLEOTIDE SEQUENCE [LARGE SCALE GENOMIC DNA]</scope>
    <source>
        <strain evidence="11">R501</strain>
    </source>
</reference>
<dbReference type="AlphaFoldDB" id="A0A6F8ZIX2"/>
<dbReference type="Pfam" id="PF12849">
    <property type="entry name" value="PBP_like_2"/>
    <property type="match status" value="1"/>
</dbReference>
<evidence type="ECO:0000256" key="6">
    <source>
        <dbReference type="ARBA" id="ARBA00022729"/>
    </source>
</evidence>
<feature type="compositionally biased region" description="Gly residues" evidence="9">
    <location>
        <begin position="543"/>
        <end position="557"/>
    </location>
</feature>
<sequence>MRSGVWRLLLAAALLGLPPSGPRPQVLRVMGATSLVPYLQAVIPAFERQRPGVRVSLSAGGSFAGLEAVRRGQVEAGLSDLPVPEGPAWRGLRALPLGCLAVVPIVHPRLGLRRLSAGQLAAVLEGRVRNWREVGGPDLPVVVVVRPRASGARAVLEEGLHLRGFSPRAVVQLSNGAVARTVQETPGAVGFVEAPFVRPGVQVLDVGPYHYGGDGPWPFQARLALVARRPVAPEVAELAAFAASWPGRAAYGIRACPPSSGGTGRGGEPYHRGDRPRAPGAQPQPGDGEPAGGSLHHGHCPAGGAGGGDPGAPGAARRRPAGPPGSGDRPGRAGLGPGGGPLRPATLSLGIGGGDGHRPGGGGAPGGRHGGDGDPHPRTLLAGAGPLPAHRLHGGAIGHLRLVGARGGGAGGAGPDRRAGLQSASGRPDGRDHGAADVRPAGGGGAGGGARYLGAGLAGPGGDRGPDLVAAGAAGGGSGPAPGAGPGHGPGPGRNPGRADGGGRADHFQLESSTPGGHPHQPDPDRHGGPAGGDARACRPGRDGSGPAGSDVGGSARGGVPYPAARLAGGTGAG</sequence>
<evidence type="ECO:0000256" key="1">
    <source>
        <dbReference type="ARBA" id="ARBA00002841"/>
    </source>
</evidence>
<protein>
    <recommendedName>
        <fullName evidence="10">PBP domain-containing protein</fullName>
    </recommendedName>
</protein>
<comment type="function">
    <text evidence="1">Part of the ABC transporter complex PstSACB involved in phosphate import.</text>
</comment>
<evidence type="ECO:0000313" key="12">
    <source>
        <dbReference type="Proteomes" id="UP000503399"/>
    </source>
</evidence>
<feature type="region of interest" description="Disordered" evidence="9">
    <location>
        <begin position="407"/>
        <end position="445"/>
    </location>
</feature>
<keyword evidence="6" id="KW-0732">Signal</keyword>
<dbReference type="GO" id="GO:0005886">
    <property type="term" value="C:plasma membrane"/>
    <property type="evidence" value="ECO:0007669"/>
    <property type="project" value="UniProtKB-SubCell"/>
</dbReference>
<comment type="subunit">
    <text evidence="4">The complex is composed of two ATP-binding proteins (PstB), two transmembrane proteins (PstC and PstA) and a solute-binding protein (PstS).</text>
</comment>
<accession>A0A6F8ZIX2</accession>
<gene>
    <name evidence="11" type="ORF">R50_2229</name>
</gene>
<comment type="similarity">
    <text evidence="3">Belongs to the PstS family.</text>
</comment>
<keyword evidence="5" id="KW-0592">Phosphate transport</keyword>
<feature type="compositionally biased region" description="Gly residues" evidence="9">
    <location>
        <begin position="301"/>
        <end position="311"/>
    </location>
</feature>
<evidence type="ECO:0000256" key="9">
    <source>
        <dbReference type="SAM" id="MobiDB-lite"/>
    </source>
</evidence>
<evidence type="ECO:0000256" key="2">
    <source>
        <dbReference type="ARBA" id="ARBA00004193"/>
    </source>
</evidence>
<evidence type="ECO:0000256" key="8">
    <source>
        <dbReference type="ARBA" id="ARBA00023288"/>
    </source>
</evidence>
<dbReference type="GO" id="GO:0006817">
    <property type="term" value="P:phosphate ion transport"/>
    <property type="evidence" value="ECO:0007669"/>
    <property type="project" value="UniProtKB-KW"/>
</dbReference>
<name>A0A6F8ZIX2_9FIRM</name>
<evidence type="ECO:0000259" key="10">
    <source>
        <dbReference type="Pfam" id="PF12849"/>
    </source>
</evidence>
<proteinExistence type="inferred from homology"/>
<feature type="compositionally biased region" description="Basic and acidic residues" evidence="9">
    <location>
        <begin position="268"/>
        <end position="277"/>
    </location>
</feature>